<organism evidence="3 4">
    <name type="scientific">Luteimonas endophytica</name>
    <dbReference type="NCBI Taxonomy" id="3042023"/>
    <lineage>
        <taxon>Bacteria</taxon>
        <taxon>Pseudomonadati</taxon>
        <taxon>Pseudomonadota</taxon>
        <taxon>Gammaproteobacteria</taxon>
        <taxon>Lysobacterales</taxon>
        <taxon>Lysobacteraceae</taxon>
        <taxon>Luteimonas</taxon>
    </lineage>
</organism>
<keyword evidence="1" id="KW-1133">Transmembrane helix</keyword>
<feature type="transmembrane region" description="Helical" evidence="1">
    <location>
        <begin position="174"/>
        <end position="195"/>
    </location>
</feature>
<evidence type="ECO:0000256" key="2">
    <source>
        <dbReference type="SAM" id="SignalP"/>
    </source>
</evidence>
<reference evidence="3 4" key="1">
    <citation type="submission" date="2023-04" db="EMBL/GenBank/DDBJ databases">
        <title>Luteimonas endophyticus RD2P54.</title>
        <authorList>
            <person name="Sun J.-Q."/>
        </authorList>
    </citation>
    <scope>NUCLEOTIDE SEQUENCE [LARGE SCALE GENOMIC DNA]</scope>
    <source>
        <strain evidence="3 4">RD2P54</strain>
    </source>
</reference>
<evidence type="ECO:0000313" key="4">
    <source>
        <dbReference type="Proteomes" id="UP001156940"/>
    </source>
</evidence>
<gene>
    <name evidence="3" type="ORF">QFW77_14105</name>
</gene>
<keyword evidence="1" id="KW-0472">Membrane</keyword>
<dbReference type="EMBL" id="JARXRM010000043">
    <property type="protein sequence ID" value="MDH5824111.1"/>
    <property type="molecule type" value="Genomic_DNA"/>
</dbReference>
<keyword evidence="2" id="KW-0732">Signal</keyword>
<keyword evidence="4" id="KW-1185">Reference proteome</keyword>
<evidence type="ECO:0000313" key="3">
    <source>
        <dbReference type="EMBL" id="MDH5824111.1"/>
    </source>
</evidence>
<feature type="chain" id="PRO_5046312485" evidence="2">
    <location>
        <begin position="32"/>
        <end position="200"/>
    </location>
</feature>
<keyword evidence="1" id="KW-0812">Transmembrane</keyword>
<feature type="signal peptide" evidence="2">
    <location>
        <begin position="1"/>
        <end position="31"/>
    </location>
</feature>
<dbReference type="Proteomes" id="UP001156940">
    <property type="component" value="Unassembled WGS sequence"/>
</dbReference>
<protein>
    <submittedName>
        <fullName evidence="3">Uncharacterized protein</fullName>
    </submittedName>
</protein>
<name>A0ABT6JBA6_9GAMM</name>
<sequence>MSTRPLRRRPRRAPAPALALALLSMAASAPAQDGGAPRVFRLQPEPMRGVDHGRVEVVRGEAVPEGHRFFLDGLNVLTPVSVTLMGADAAAPVELLLTKYAWDQPVRRGRTGDDGEGLLNFRFRTEGEFQATVRADSAGAPYQLVVWVGEEVEPQLRPVVVPASEYAAAPGPRWWLWSGLVLALLALALTAALVLRRKRA</sequence>
<comment type="caution">
    <text evidence="3">The sequence shown here is derived from an EMBL/GenBank/DDBJ whole genome shotgun (WGS) entry which is preliminary data.</text>
</comment>
<accession>A0ABT6JBA6</accession>
<proteinExistence type="predicted"/>
<dbReference type="RefSeq" id="WP_280575406.1">
    <property type="nucleotide sequence ID" value="NZ_JARXRM010000043.1"/>
</dbReference>
<evidence type="ECO:0000256" key="1">
    <source>
        <dbReference type="SAM" id="Phobius"/>
    </source>
</evidence>